<accession>A0A0G1IE87</accession>
<evidence type="ECO:0000259" key="9">
    <source>
        <dbReference type="Pfam" id="PF02880"/>
    </source>
</evidence>
<evidence type="ECO:0000256" key="1">
    <source>
        <dbReference type="ARBA" id="ARBA00001946"/>
    </source>
</evidence>
<organism evidence="10 11">
    <name type="scientific">Candidatus Giovannonibacteria bacterium GW2011_GWB1_44_23</name>
    <dbReference type="NCBI Taxonomy" id="1618652"/>
    <lineage>
        <taxon>Bacteria</taxon>
        <taxon>Candidatus Giovannoniibacteriota</taxon>
    </lineage>
</organism>
<evidence type="ECO:0000256" key="2">
    <source>
        <dbReference type="ARBA" id="ARBA00010231"/>
    </source>
</evidence>
<feature type="domain" description="Alpha-D-phosphohexomutase alpha/beta/alpha" evidence="9">
    <location>
        <begin position="217"/>
        <end position="320"/>
    </location>
</feature>
<comment type="similarity">
    <text evidence="2">Belongs to the phosphohexose mutase family.</text>
</comment>
<dbReference type="PANTHER" id="PTHR43771">
    <property type="entry name" value="PHOSPHOMANNOMUTASE"/>
    <property type="match status" value="1"/>
</dbReference>
<dbReference type="InterPro" id="IPR036900">
    <property type="entry name" value="A-D-PHexomutase_C_sf"/>
</dbReference>
<dbReference type="Pfam" id="PF02878">
    <property type="entry name" value="PGM_PMM_I"/>
    <property type="match status" value="1"/>
</dbReference>
<gene>
    <name evidence="10" type="ORF">UW49_C0002G0087</name>
</gene>
<keyword evidence="5" id="KW-0460">Magnesium</keyword>
<evidence type="ECO:0000256" key="4">
    <source>
        <dbReference type="ARBA" id="ARBA00022723"/>
    </source>
</evidence>
<dbReference type="InterPro" id="IPR016055">
    <property type="entry name" value="A-D-PHexomutase_a/b/a-I/II/III"/>
</dbReference>
<evidence type="ECO:0000313" key="10">
    <source>
        <dbReference type="EMBL" id="KKT57691.1"/>
    </source>
</evidence>
<dbReference type="Gene3D" id="3.40.120.10">
    <property type="entry name" value="Alpha-D-Glucose-1,6-Bisphosphate, subunit A, domain 3"/>
    <property type="match status" value="3"/>
</dbReference>
<evidence type="ECO:0000256" key="5">
    <source>
        <dbReference type="ARBA" id="ARBA00022842"/>
    </source>
</evidence>
<dbReference type="AlphaFoldDB" id="A0A0G1IE87"/>
<dbReference type="Pfam" id="PF02880">
    <property type="entry name" value="PGM_PMM_III"/>
    <property type="match status" value="1"/>
</dbReference>
<dbReference type="EMBL" id="LCIN01000002">
    <property type="protein sequence ID" value="KKT57691.1"/>
    <property type="molecule type" value="Genomic_DNA"/>
</dbReference>
<sequence>MHKIAQKSWSEEIFRAYDIRGLYPTEINEDAVYKIARAFARYLRIGNAEGGILKVVISTDARASSPALKEAFLDGLLDEGAEIIDAGLTTTPMHYFIVNTTEADGGAMITASHNPPGFNGVKLSKKGAVSIGSGAGMEEVKNDAMRGIFQTLALENRGNITKKDFSDDYIKFLVGHFPNLKSYIAKFVAGEKIPGISFDFDGDRVKFRDENGKAVPGDIITALLTRKYAKPGEKIIYDVPSSNVVKEEVENNGGQAIESRVGHSFIKALMKKENAVFGGELSGHYYFRGFFYSDSGIFAALAILDLLKTAKKTLSELIKPLLRYAKSEEISFVIKDKEKIMDKIASYFPDLSADKAGARVSYLDGIKVEYHDWWFNLRSSNTENLLRLNIEASNPELLEEKKKILSDLMSQ</sequence>
<protein>
    <submittedName>
        <fullName evidence="10">Putative phosphomannomutase</fullName>
    </submittedName>
</protein>
<evidence type="ECO:0000256" key="3">
    <source>
        <dbReference type="ARBA" id="ARBA00022553"/>
    </source>
</evidence>
<evidence type="ECO:0000256" key="6">
    <source>
        <dbReference type="ARBA" id="ARBA00023235"/>
    </source>
</evidence>
<dbReference type="GO" id="GO:0046872">
    <property type="term" value="F:metal ion binding"/>
    <property type="evidence" value="ECO:0007669"/>
    <property type="project" value="UniProtKB-KW"/>
</dbReference>
<comment type="cofactor">
    <cofactor evidence="1">
        <name>Mg(2+)</name>
        <dbReference type="ChEBI" id="CHEBI:18420"/>
    </cofactor>
</comment>
<dbReference type="Pfam" id="PF00408">
    <property type="entry name" value="PGM_PMM_IV"/>
    <property type="match status" value="1"/>
</dbReference>
<dbReference type="Proteomes" id="UP000033977">
    <property type="component" value="Unassembled WGS sequence"/>
</dbReference>
<dbReference type="InterPro" id="IPR005843">
    <property type="entry name" value="A-D-PHexomutase_C"/>
</dbReference>
<keyword evidence="4" id="KW-0479">Metal-binding</keyword>
<feature type="domain" description="Alpha-D-phosphohexomutase C-terminal" evidence="7">
    <location>
        <begin position="334"/>
        <end position="400"/>
    </location>
</feature>
<dbReference type="PANTHER" id="PTHR43771:SF1">
    <property type="entry name" value="PHOSPHOMANNOMUTASE"/>
    <property type="match status" value="1"/>
</dbReference>
<dbReference type="Gene3D" id="3.30.310.50">
    <property type="entry name" value="Alpha-D-phosphohexomutase, C-terminal domain"/>
    <property type="match status" value="1"/>
</dbReference>
<dbReference type="SUPFAM" id="SSF53738">
    <property type="entry name" value="Phosphoglucomutase, first 3 domains"/>
    <property type="match status" value="2"/>
</dbReference>
<dbReference type="SUPFAM" id="SSF55957">
    <property type="entry name" value="Phosphoglucomutase, C-terminal domain"/>
    <property type="match status" value="1"/>
</dbReference>
<proteinExistence type="inferred from homology"/>
<dbReference type="InterPro" id="IPR005844">
    <property type="entry name" value="A-D-PHexomutase_a/b/a-I"/>
</dbReference>
<evidence type="ECO:0000313" key="11">
    <source>
        <dbReference type="Proteomes" id="UP000033977"/>
    </source>
</evidence>
<dbReference type="InterPro" id="IPR005846">
    <property type="entry name" value="A-D-PHexomutase_a/b/a-III"/>
</dbReference>
<dbReference type="GO" id="GO:0016868">
    <property type="term" value="F:intramolecular phosphotransferase activity"/>
    <property type="evidence" value="ECO:0007669"/>
    <property type="project" value="InterPro"/>
</dbReference>
<name>A0A0G1IE87_9BACT</name>
<evidence type="ECO:0000259" key="7">
    <source>
        <dbReference type="Pfam" id="PF00408"/>
    </source>
</evidence>
<dbReference type="CDD" id="cd03089">
    <property type="entry name" value="PMM_PGM"/>
    <property type="match status" value="1"/>
</dbReference>
<evidence type="ECO:0000259" key="8">
    <source>
        <dbReference type="Pfam" id="PF02878"/>
    </source>
</evidence>
<reference evidence="10 11" key="1">
    <citation type="journal article" date="2015" name="Nature">
        <title>rRNA introns, odd ribosomes, and small enigmatic genomes across a large radiation of phyla.</title>
        <authorList>
            <person name="Brown C.T."/>
            <person name="Hug L.A."/>
            <person name="Thomas B.C."/>
            <person name="Sharon I."/>
            <person name="Castelle C.J."/>
            <person name="Singh A."/>
            <person name="Wilkins M.J."/>
            <person name="Williams K.H."/>
            <person name="Banfield J.F."/>
        </authorList>
    </citation>
    <scope>NUCLEOTIDE SEQUENCE [LARGE SCALE GENOMIC DNA]</scope>
</reference>
<feature type="domain" description="Alpha-D-phosphohexomutase alpha/beta/alpha" evidence="8">
    <location>
        <begin position="12"/>
        <end position="133"/>
    </location>
</feature>
<keyword evidence="6" id="KW-0413">Isomerase</keyword>
<dbReference type="PATRIC" id="fig|1618652.3.peg.202"/>
<keyword evidence="3" id="KW-0597">Phosphoprotein</keyword>
<comment type="caution">
    <text evidence="10">The sequence shown here is derived from an EMBL/GenBank/DDBJ whole genome shotgun (WGS) entry which is preliminary data.</text>
</comment>
<dbReference type="GO" id="GO:0005975">
    <property type="term" value="P:carbohydrate metabolic process"/>
    <property type="evidence" value="ECO:0007669"/>
    <property type="project" value="InterPro"/>
</dbReference>